<evidence type="ECO:0000256" key="2">
    <source>
        <dbReference type="ARBA" id="ARBA00022490"/>
    </source>
</evidence>
<keyword evidence="6" id="KW-0560">Oxidoreductase</keyword>
<keyword evidence="1" id="KW-0004">4Fe-4S</keyword>
<dbReference type="PROSITE" id="PS00198">
    <property type="entry name" value="4FE4S_FER_1"/>
    <property type="match status" value="1"/>
</dbReference>
<evidence type="ECO:0000256" key="3">
    <source>
        <dbReference type="ARBA" id="ARBA00022694"/>
    </source>
</evidence>
<feature type="domain" description="4Fe-4S ferredoxin-type" evidence="9">
    <location>
        <begin position="167"/>
        <end position="196"/>
    </location>
</feature>
<dbReference type="Pfam" id="PF13484">
    <property type="entry name" value="Fer4_16"/>
    <property type="match status" value="1"/>
</dbReference>
<evidence type="ECO:0000313" key="10">
    <source>
        <dbReference type="EMBL" id="GAA0744546.1"/>
    </source>
</evidence>
<keyword evidence="7" id="KW-0408">Iron</keyword>
<evidence type="ECO:0000256" key="5">
    <source>
        <dbReference type="ARBA" id="ARBA00022785"/>
    </source>
</evidence>
<dbReference type="EMBL" id="BAAACG010000013">
    <property type="protein sequence ID" value="GAA0744546.1"/>
    <property type="molecule type" value="Genomic_DNA"/>
</dbReference>
<dbReference type="RefSeq" id="WP_343762733.1">
    <property type="nucleotide sequence ID" value="NZ_BAAACG010000013.1"/>
</dbReference>
<evidence type="ECO:0000256" key="8">
    <source>
        <dbReference type="ARBA" id="ARBA00023014"/>
    </source>
</evidence>
<keyword evidence="11" id="KW-1185">Reference proteome</keyword>
<dbReference type="NCBIfam" id="TIGR00276">
    <property type="entry name" value="tRNA epoxyqueuosine(34) reductase QueG"/>
    <property type="match status" value="1"/>
</dbReference>
<comment type="caution">
    <text evidence="10">The sequence shown here is derived from an EMBL/GenBank/DDBJ whole genome shotgun (WGS) entry which is preliminary data.</text>
</comment>
<sequence length="323" mass="37778">MNYKNKIKNYCNELGIDTIGTIKCRIFDELTLVLKNRKLNGLENEFEESNLENRINLYKYMENGKTIISIAFPYLFHNKINKGVYFSKYTQGKDYHIVVSSYLKKICSYIESLGGKACYFVDSNALPERYIAYLAGVGFIGKNKMLITPKYGSYVFLGEIITDIDMEEDKPKKNLCGECRLCLDSCPTGALKEKNFNICLSYITQKKHIDDKWFEKLGGRIFGCDTCQRVCPFNKNISMSNLNEFKPYDFMSKINLDELIYINNKIFKEKYKLTSSGWRGKNILQRNAIINMMKLNNLYIDKEKINSPYILDYYNRLLDYFKL</sequence>
<keyword evidence="4" id="KW-0479">Metal-binding</keyword>
<dbReference type="InterPro" id="IPR017896">
    <property type="entry name" value="4Fe4S_Fe-S-bd"/>
</dbReference>
<dbReference type="Proteomes" id="UP001501510">
    <property type="component" value="Unassembled WGS sequence"/>
</dbReference>
<evidence type="ECO:0000313" key="11">
    <source>
        <dbReference type="Proteomes" id="UP001501510"/>
    </source>
</evidence>
<reference evidence="11" key="1">
    <citation type="journal article" date="2019" name="Int. J. Syst. Evol. Microbiol.">
        <title>The Global Catalogue of Microorganisms (GCM) 10K type strain sequencing project: providing services to taxonomists for standard genome sequencing and annotation.</title>
        <authorList>
            <consortium name="The Broad Institute Genomics Platform"/>
            <consortium name="The Broad Institute Genome Sequencing Center for Infectious Disease"/>
            <person name="Wu L."/>
            <person name="Ma J."/>
        </authorList>
    </citation>
    <scope>NUCLEOTIDE SEQUENCE [LARGE SCALE GENOMIC DNA]</scope>
    <source>
        <strain evidence="11">JCM 1407</strain>
    </source>
</reference>
<gene>
    <name evidence="10" type="primary">queG</name>
    <name evidence="10" type="ORF">GCM10008906_29590</name>
</gene>
<protein>
    <submittedName>
        <fullName evidence="10">tRNA epoxyqueuosine(34) reductase QueG</fullName>
    </submittedName>
</protein>
<evidence type="ECO:0000256" key="1">
    <source>
        <dbReference type="ARBA" id="ARBA00022485"/>
    </source>
</evidence>
<dbReference type="Pfam" id="PF08331">
    <property type="entry name" value="QueG_DUF1730"/>
    <property type="match status" value="1"/>
</dbReference>
<dbReference type="PROSITE" id="PS51379">
    <property type="entry name" value="4FE4S_FER_2"/>
    <property type="match status" value="1"/>
</dbReference>
<evidence type="ECO:0000256" key="7">
    <source>
        <dbReference type="ARBA" id="ARBA00023004"/>
    </source>
</evidence>
<evidence type="ECO:0000259" key="9">
    <source>
        <dbReference type="PROSITE" id="PS51379"/>
    </source>
</evidence>
<keyword evidence="8" id="KW-0411">Iron-sulfur</keyword>
<dbReference type="SUPFAM" id="SSF46548">
    <property type="entry name" value="alpha-helical ferredoxin"/>
    <property type="match status" value="1"/>
</dbReference>
<dbReference type="InterPro" id="IPR004453">
    <property type="entry name" value="QueG"/>
</dbReference>
<evidence type="ECO:0000256" key="4">
    <source>
        <dbReference type="ARBA" id="ARBA00022723"/>
    </source>
</evidence>
<dbReference type="PANTHER" id="PTHR30002">
    <property type="entry name" value="EPOXYQUEUOSINE REDUCTASE"/>
    <property type="match status" value="1"/>
</dbReference>
<keyword evidence="3" id="KW-0819">tRNA processing</keyword>
<dbReference type="InterPro" id="IPR013542">
    <property type="entry name" value="QueG_DUF1730"/>
</dbReference>
<keyword evidence="2" id="KW-0963">Cytoplasm</keyword>
<organism evidence="10 11">
    <name type="scientific">Clostridium oceanicum</name>
    <dbReference type="NCBI Taxonomy" id="1543"/>
    <lineage>
        <taxon>Bacteria</taxon>
        <taxon>Bacillati</taxon>
        <taxon>Bacillota</taxon>
        <taxon>Clostridia</taxon>
        <taxon>Eubacteriales</taxon>
        <taxon>Clostridiaceae</taxon>
        <taxon>Clostridium</taxon>
    </lineage>
</organism>
<dbReference type="Gene3D" id="3.30.70.20">
    <property type="match status" value="1"/>
</dbReference>
<keyword evidence="5" id="KW-0671">Queuosine biosynthesis</keyword>
<proteinExistence type="predicted"/>
<dbReference type="InterPro" id="IPR017900">
    <property type="entry name" value="4Fe4S_Fe_S_CS"/>
</dbReference>
<dbReference type="PANTHER" id="PTHR30002:SF4">
    <property type="entry name" value="EPOXYQUEUOSINE REDUCTASE"/>
    <property type="match status" value="1"/>
</dbReference>
<name>A0ABP3V190_9CLOT</name>
<evidence type="ECO:0000256" key="6">
    <source>
        <dbReference type="ARBA" id="ARBA00023002"/>
    </source>
</evidence>
<accession>A0ABP3V190</accession>